<dbReference type="PANTHER" id="PTHR43271">
    <property type="entry name" value="BLL2771 PROTEIN"/>
    <property type="match status" value="1"/>
</dbReference>
<evidence type="ECO:0000313" key="11">
    <source>
        <dbReference type="Proteomes" id="UP001056336"/>
    </source>
</evidence>
<dbReference type="RefSeq" id="WP_249774056.1">
    <property type="nucleotide sequence ID" value="NZ_CP097332.1"/>
</dbReference>
<feature type="transmembrane region" description="Helical" evidence="8">
    <location>
        <begin position="172"/>
        <end position="192"/>
    </location>
</feature>
<evidence type="ECO:0000256" key="8">
    <source>
        <dbReference type="SAM" id="Phobius"/>
    </source>
</evidence>
<sequence length="395" mass="39449">MTGSELHAGHRVGSAGFNRLQLAMAGAALAAFALLYCTQPLLPEIGHDLGASPALASLSVSATTGALALAILPLSSLAESFGRVRLMQAGLASACGLVLLSALSPNLGVLLLLRALTGVALAAVVAVAMGHVGDEVHPSSLGSAMGVYVAGNTLGGVGGRLLAAAAGDAGGWRVGIVAVGILGLAASALFSLRVPPPVRFSPVPLRWRNLTAGLRSHLADPGIVRLCVVAFLLMGGFVAVYNYLSFRLSAAPFGLSQGVIGLFFLAYLAGTVSSTAAGRVADRIGPRRAILLSITIMACGLALTLPTSVPFVVSGLVVFTAGFFGAHAVASGWVARRASTARAQASALYLLAYYAGSSVLGAMTGLAYSAGGWTATAGVVGCCLILGGALAASVK</sequence>
<feature type="transmembrane region" description="Helical" evidence="8">
    <location>
        <begin position="223"/>
        <end position="244"/>
    </location>
</feature>
<keyword evidence="3" id="KW-0813">Transport</keyword>
<dbReference type="InterPro" id="IPR036259">
    <property type="entry name" value="MFS_trans_sf"/>
</dbReference>
<dbReference type="InterPro" id="IPR020846">
    <property type="entry name" value="MFS_dom"/>
</dbReference>
<dbReference type="Gene3D" id="1.20.1250.20">
    <property type="entry name" value="MFS general substrate transporter like domains"/>
    <property type="match status" value="1"/>
</dbReference>
<feature type="transmembrane region" description="Helical" evidence="8">
    <location>
        <begin position="347"/>
        <end position="367"/>
    </location>
</feature>
<evidence type="ECO:0000313" key="10">
    <source>
        <dbReference type="EMBL" id="UQX90160.1"/>
    </source>
</evidence>
<keyword evidence="7 8" id="KW-0472">Membrane</keyword>
<reference evidence="10" key="1">
    <citation type="journal article" date="2018" name="Int. J. Syst. Evol. Microbiol.">
        <title>Jatrophihabitans telluris sp. nov., isolated from sediment soil of lava forest wetlands and the emended description of the genus Jatrophihabitans.</title>
        <authorList>
            <person name="Lee K.C."/>
            <person name="Suh M.K."/>
            <person name="Eom M.K."/>
            <person name="Kim K.K."/>
            <person name="Kim J.S."/>
            <person name="Kim D.S."/>
            <person name="Ko S.H."/>
            <person name="Shin Y.K."/>
            <person name="Lee J.S."/>
        </authorList>
    </citation>
    <scope>NUCLEOTIDE SEQUENCE</scope>
    <source>
        <strain evidence="10">N237</strain>
    </source>
</reference>
<keyword evidence="5 8" id="KW-0812">Transmembrane</keyword>
<dbReference type="Pfam" id="PF07690">
    <property type="entry name" value="MFS_1"/>
    <property type="match status" value="1"/>
</dbReference>
<evidence type="ECO:0000256" key="7">
    <source>
        <dbReference type="ARBA" id="ARBA00023136"/>
    </source>
</evidence>
<evidence type="ECO:0000256" key="5">
    <source>
        <dbReference type="ARBA" id="ARBA00022692"/>
    </source>
</evidence>
<dbReference type="CDD" id="cd17324">
    <property type="entry name" value="MFS_NepI_like"/>
    <property type="match status" value="1"/>
</dbReference>
<name>A0ABY4R375_9ACTN</name>
<accession>A0ABY4R375</accession>
<evidence type="ECO:0000256" key="3">
    <source>
        <dbReference type="ARBA" id="ARBA00022448"/>
    </source>
</evidence>
<feature type="transmembrane region" description="Helical" evidence="8">
    <location>
        <begin position="289"/>
        <end position="305"/>
    </location>
</feature>
<dbReference type="SUPFAM" id="SSF103473">
    <property type="entry name" value="MFS general substrate transporter"/>
    <property type="match status" value="1"/>
</dbReference>
<keyword evidence="6 8" id="KW-1133">Transmembrane helix</keyword>
<feature type="transmembrane region" description="Helical" evidence="8">
    <location>
        <begin position="250"/>
        <end position="269"/>
    </location>
</feature>
<dbReference type="PANTHER" id="PTHR43271:SF1">
    <property type="entry name" value="INNER MEMBRANE TRANSPORT PROTEIN YNFM"/>
    <property type="match status" value="1"/>
</dbReference>
<reference evidence="10" key="2">
    <citation type="submission" date="2022-05" db="EMBL/GenBank/DDBJ databases">
        <authorList>
            <person name="Kim J.-S."/>
            <person name="Lee K."/>
            <person name="Suh M."/>
            <person name="Eom M."/>
            <person name="Kim J.-S."/>
            <person name="Kim D.-S."/>
            <person name="Ko S.-H."/>
            <person name="Shin Y."/>
            <person name="Lee J.-S."/>
        </authorList>
    </citation>
    <scope>NUCLEOTIDE SEQUENCE</scope>
    <source>
        <strain evidence="10">N237</strain>
    </source>
</reference>
<dbReference type="Proteomes" id="UP001056336">
    <property type="component" value="Chromosome"/>
</dbReference>
<protein>
    <submittedName>
        <fullName evidence="10">MFS transporter</fullName>
    </submittedName>
</protein>
<keyword evidence="4" id="KW-1003">Cell membrane</keyword>
<feature type="transmembrane region" description="Helical" evidence="8">
    <location>
        <begin position="311"/>
        <end position="335"/>
    </location>
</feature>
<keyword evidence="11" id="KW-1185">Reference proteome</keyword>
<evidence type="ECO:0000256" key="4">
    <source>
        <dbReference type="ARBA" id="ARBA00022475"/>
    </source>
</evidence>
<evidence type="ECO:0000256" key="1">
    <source>
        <dbReference type="ARBA" id="ARBA00004651"/>
    </source>
</evidence>
<proteinExistence type="inferred from homology"/>
<gene>
    <name evidence="10" type="ORF">M6D93_09215</name>
</gene>
<feature type="transmembrane region" description="Helical" evidence="8">
    <location>
        <begin position="20"/>
        <end position="42"/>
    </location>
</feature>
<dbReference type="EMBL" id="CP097332">
    <property type="protein sequence ID" value="UQX90160.1"/>
    <property type="molecule type" value="Genomic_DNA"/>
</dbReference>
<dbReference type="InterPro" id="IPR011701">
    <property type="entry name" value="MFS"/>
</dbReference>
<comment type="subcellular location">
    <subcellularLocation>
        <location evidence="1">Cell membrane</location>
        <topology evidence="1">Multi-pass membrane protein</topology>
    </subcellularLocation>
</comment>
<evidence type="ECO:0000259" key="9">
    <source>
        <dbReference type="PROSITE" id="PS50850"/>
    </source>
</evidence>
<feature type="transmembrane region" description="Helical" evidence="8">
    <location>
        <begin position="109"/>
        <end position="133"/>
    </location>
</feature>
<dbReference type="PROSITE" id="PS50850">
    <property type="entry name" value="MFS"/>
    <property type="match status" value="1"/>
</dbReference>
<feature type="domain" description="Major facilitator superfamily (MFS) profile" evidence="9">
    <location>
        <begin position="19"/>
        <end position="395"/>
    </location>
</feature>
<comment type="similarity">
    <text evidence="2">Belongs to the major facilitator superfamily.</text>
</comment>
<evidence type="ECO:0000256" key="6">
    <source>
        <dbReference type="ARBA" id="ARBA00022989"/>
    </source>
</evidence>
<feature type="transmembrane region" description="Helical" evidence="8">
    <location>
        <begin position="373"/>
        <end position="394"/>
    </location>
</feature>
<feature type="transmembrane region" description="Helical" evidence="8">
    <location>
        <begin position="86"/>
        <end position="103"/>
    </location>
</feature>
<feature type="transmembrane region" description="Helical" evidence="8">
    <location>
        <begin position="54"/>
        <end position="74"/>
    </location>
</feature>
<organism evidence="10 11">
    <name type="scientific">Jatrophihabitans telluris</name>
    <dbReference type="NCBI Taxonomy" id="2038343"/>
    <lineage>
        <taxon>Bacteria</taxon>
        <taxon>Bacillati</taxon>
        <taxon>Actinomycetota</taxon>
        <taxon>Actinomycetes</taxon>
        <taxon>Jatrophihabitantales</taxon>
        <taxon>Jatrophihabitantaceae</taxon>
        <taxon>Jatrophihabitans</taxon>
    </lineage>
</organism>
<evidence type="ECO:0000256" key="2">
    <source>
        <dbReference type="ARBA" id="ARBA00008335"/>
    </source>
</evidence>